<feature type="repeat" description="Solcar" evidence="20">
    <location>
        <begin position="9"/>
        <end position="101"/>
    </location>
</feature>
<evidence type="ECO:0000256" key="12">
    <source>
        <dbReference type="ARBA" id="ARBA00041874"/>
    </source>
</evidence>
<dbReference type="Gene3D" id="1.50.40.10">
    <property type="entry name" value="Mitochondrial carrier domain"/>
    <property type="match status" value="1"/>
</dbReference>
<comment type="catalytic activity">
    <reaction evidence="15">
        <text>citrate(in) + 2-oxoglutarate(out) = citrate(out) + 2-oxoglutarate(in)</text>
        <dbReference type="Rhea" id="RHEA:71763"/>
        <dbReference type="ChEBI" id="CHEBI:16810"/>
        <dbReference type="ChEBI" id="CHEBI:16947"/>
    </reaction>
</comment>
<comment type="catalytic activity">
    <reaction evidence="14">
        <text>heptanedioate(in) + 2-oxoglutarate(out) = heptanedioate(out) + 2-oxoglutarate(in)</text>
        <dbReference type="Rhea" id="RHEA:71759"/>
        <dbReference type="ChEBI" id="CHEBI:16810"/>
        <dbReference type="ChEBI" id="CHEBI:36165"/>
    </reaction>
</comment>
<dbReference type="Proteomes" id="UP001516400">
    <property type="component" value="Unassembled WGS sequence"/>
</dbReference>
<dbReference type="PRINTS" id="PR00927">
    <property type="entry name" value="ADPTRNSLCASE"/>
</dbReference>
<dbReference type="PANTHER" id="PTHR46356:SF1">
    <property type="entry name" value="MITOCHONDRIAL 2-OXODICARBOXYLATE CARRIER"/>
    <property type="match status" value="1"/>
</dbReference>
<accession>A0ABD2MIV5</accession>
<comment type="catalytic activity">
    <reaction evidence="17">
        <text>2-oxoheptanedioate(in) + 2-oxoglutarate(out) = 2-oxoheptanedioate(out) + 2-oxoglutarate(in)</text>
        <dbReference type="Rhea" id="RHEA:71755"/>
        <dbReference type="ChEBI" id="CHEBI:16810"/>
        <dbReference type="ChEBI" id="CHEBI:72701"/>
    </reaction>
</comment>
<comment type="subcellular location">
    <subcellularLocation>
        <location evidence="1">Mitochondrion inner membrane</location>
        <topology evidence="1">Multi-pass membrane protein</topology>
    </subcellularLocation>
</comment>
<evidence type="ECO:0000256" key="4">
    <source>
        <dbReference type="ARBA" id="ARBA00022692"/>
    </source>
</evidence>
<evidence type="ECO:0000256" key="15">
    <source>
        <dbReference type="ARBA" id="ARBA00048003"/>
    </source>
</evidence>
<evidence type="ECO:0000313" key="23">
    <source>
        <dbReference type="EMBL" id="KAL3266284.1"/>
    </source>
</evidence>
<evidence type="ECO:0000256" key="19">
    <source>
        <dbReference type="ARBA" id="ARBA00048998"/>
    </source>
</evidence>
<organism evidence="23 24">
    <name type="scientific">Cryptolaemus montrouzieri</name>
    <dbReference type="NCBI Taxonomy" id="559131"/>
    <lineage>
        <taxon>Eukaryota</taxon>
        <taxon>Metazoa</taxon>
        <taxon>Ecdysozoa</taxon>
        <taxon>Arthropoda</taxon>
        <taxon>Hexapoda</taxon>
        <taxon>Insecta</taxon>
        <taxon>Pterygota</taxon>
        <taxon>Neoptera</taxon>
        <taxon>Endopterygota</taxon>
        <taxon>Coleoptera</taxon>
        <taxon>Polyphaga</taxon>
        <taxon>Cucujiformia</taxon>
        <taxon>Coccinelloidea</taxon>
        <taxon>Coccinellidae</taxon>
        <taxon>Scymninae</taxon>
        <taxon>Scymnini</taxon>
        <taxon>Cryptolaemus</taxon>
    </lineage>
</organism>
<evidence type="ECO:0000256" key="10">
    <source>
        <dbReference type="ARBA" id="ARBA00036018"/>
    </source>
</evidence>
<evidence type="ECO:0000256" key="20">
    <source>
        <dbReference type="PROSITE-ProRule" id="PRU00282"/>
    </source>
</evidence>
<name>A0ABD2MIV5_9CUCU</name>
<evidence type="ECO:0000256" key="21">
    <source>
        <dbReference type="RuleBase" id="RU000488"/>
    </source>
</evidence>
<keyword evidence="3 21" id="KW-0813">Transport</keyword>
<keyword evidence="4 20" id="KW-0812">Transmembrane</keyword>
<dbReference type="GO" id="GO:0005743">
    <property type="term" value="C:mitochondrial inner membrane"/>
    <property type="evidence" value="ECO:0007669"/>
    <property type="project" value="UniProtKB-SubCell"/>
</dbReference>
<dbReference type="AlphaFoldDB" id="A0ABD2MIV5"/>
<comment type="function">
    <text evidence="13">Transports dicarboxylates across the inner membranes of mitochondria by a counter-exchange mechanism. Can transport 2-oxoadipate (2-oxohexanedioate), 2-oxoglutarate, adipate (hexanedioate), glutarate, and to a lesser extent, pimelate (heptanedioate), 2-oxopimelate (2-oxoheptanedioate), 2-aminoadipate (2-aminohexanedioate), oxaloacetate, and citrate. Plays a central role in catabolism of lysine, hydroxylysine, and tryptophan, by transporting common metabolite intermediates (such as 2-oxoadipate) into the mitochondria, where it is converted into acetyl-CoA and can enter the citric acid (TCA) cycle.</text>
</comment>
<dbReference type="InterPro" id="IPR051752">
    <property type="entry name" value="Mito_2-oxodicarb_carrier"/>
</dbReference>
<sequence>MTNEDFNWKRSAIQFVSGGVAGFVETGIMHPLDLVKTRLQLQKGPVKKNDPNYYTGIIDCFTKLSKQEGTLSFWKGILPPLIIETPTKSVRFTAFHHYKRLFSKGKDTTVPVYMTCGYLAGITESFVICPFEVVKVTQQANRGHISQTPSAWKTAMGIIEEEGFFGSRGIYRGLGPTMYRQSFFCAVYLGLFYPGREYFSKTGRPIVDSLIGLVLAVITGSCGSVVNIPFDVVKSVFRHLNQKI</sequence>
<evidence type="ECO:0000256" key="6">
    <source>
        <dbReference type="ARBA" id="ARBA00022792"/>
    </source>
</evidence>
<dbReference type="PROSITE" id="PS50920">
    <property type="entry name" value="SOLCAR"/>
    <property type="match status" value="2"/>
</dbReference>
<evidence type="ECO:0000256" key="16">
    <source>
        <dbReference type="ARBA" id="ARBA00048303"/>
    </source>
</evidence>
<comment type="catalytic activity">
    <reaction evidence="16">
        <text>L-2-aminoadipate(in) + 2-oxoglutarate(out) = L-2-aminoadipate(out) + 2-oxoglutarate(in)</text>
        <dbReference type="Rhea" id="RHEA:71747"/>
        <dbReference type="ChEBI" id="CHEBI:16810"/>
        <dbReference type="ChEBI" id="CHEBI:58672"/>
    </reaction>
</comment>
<comment type="catalytic activity">
    <reaction evidence="10">
        <text>2-oxoadipate(in) + 2-oxoglutarate(out) = 2-oxoadipate(out) + 2-oxoglutarate(in)</text>
        <dbReference type="Rhea" id="RHEA:71739"/>
        <dbReference type="ChEBI" id="CHEBI:16810"/>
        <dbReference type="ChEBI" id="CHEBI:57499"/>
    </reaction>
</comment>
<dbReference type="SUPFAM" id="SSF103506">
    <property type="entry name" value="Mitochondrial carrier"/>
    <property type="match status" value="1"/>
</dbReference>
<evidence type="ECO:0000256" key="22">
    <source>
        <dbReference type="SAM" id="Phobius"/>
    </source>
</evidence>
<evidence type="ECO:0000256" key="8">
    <source>
        <dbReference type="ARBA" id="ARBA00023128"/>
    </source>
</evidence>
<evidence type="ECO:0000256" key="13">
    <source>
        <dbReference type="ARBA" id="ARBA00046087"/>
    </source>
</evidence>
<dbReference type="InterPro" id="IPR023395">
    <property type="entry name" value="MCP_dom_sf"/>
</dbReference>
<evidence type="ECO:0000256" key="17">
    <source>
        <dbReference type="ARBA" id="ARBA00048581"/>
    </source>
</evidence>
<evidence type="ECO:0000256" key="5">
    <source>
        <dbReference type="ARBA" id="ARBA00022737"/>
    </source>
</evidence>
<evidence type="ECO:0000256" key="9">
    <source>
        <dbReference type="ARBA" id="ARBA00023136"/>
    </source>
</evidence>
<dbReference type="Pfam" id="PF00153">
    <property type="entry name" value="Mito_carr"/>
    <property type="match status" value="2"/>
</dbReference>
<comment type="similarity">
    <text evidence="2 21">Belongs to the mitochondrial carrier (TC 2.A.29) family.</text>
</comment>
<gene>
    <name evidence="23" type="ORF">HHI36_010464</name>
</gene>
<evidence type="ECO:0000256" key="18">
    <source>
        <dbReference type="ARBA" id="ARBA00048920"/>
    </source>
</evidence>
<reference evidence="23 24" key="1">
    <citation type="journal article" date="2021" name="BMC Biol.">
        <title>Horizontally acquired antibacterial genes associated with adaptive radiation of ladybird beetles.</title>
        <authorList>
            <person name="Li H.S."/>
            <person name="Tang X.F."/>
            <person name="Huang Y.H."/>
            <person name="Xu Z.Y."/>
            <person name="Chen M.L."/>
            <person name="Du X.Y."/>
            <person name="Qiu B.Y."/>
            <person name="Chen P.T."/>
            <person name="Zhang W."/>
            <person name="Slipinski A."/>
            <person name="Escalona H.E."/>
            <person name="Waterhouse R.M."/>
            <person name="Zwick A."/>
            <person name="Pang H."/>
        </authorList>
    </citation>
    <scope>NUCLEOTIDE SEQUENCE [LARGE SCALE GENOMIC DNA]</scope>
    <source>
        <strain evidence="23">SYSU2018</strain>
    </source>
</reference>
<keyword evidence="8" id="KW-0496">Mitochondrion</keyword>
<dbReference type="InterPro" id="IPR002113">
    <property type="entry name" value="ADT_euk_type"/>
</dbReference>
<protein>
    <recommendedName>
        <fullName evidence="11">Mitochondrial 2-oxodicarboxylate carrier</fullName>
    </recommendedName>
    <alternativeName>
        <fullName evidence="12">Solute carrier family 25 member 21</fullName>
    </alternativeName>
</protein>
<comment type="catalytic activity">
    <reaction evidence="19">
        <text>hexanedioate(in) + 2-oxoglutarate(out) = hexanedioate(out) + 2-oxoglutarate(in)</text>
        <dbReference type="Rhea" id="RHEA:71743"/>
        <dbReference type="ChEBI" id="CHEBI:16810"/>
        <dbReference type="ChEBI" id="CHEBI:17128"/>
    </reaction>
</comment>
<dbReference type="InterPro" id="IPR018108">
    <property type="entry name" value="MCP_transmembrane"/>
</dbReference>
<dbReference type="EMBL" id="JABFTP020000001">
    <property type="protein sequence ID" value="KAL3266284.1"/>
    <property type="molecule type" value="Genomic_DNA"/>
</dbReference>
<keyword evidence="24" id="KW-1185">Reference proteome</keyword>
<comment type="catalytic activity">
    <reaction evidence="18">
        <text>glutarate(in) + 2-oxoglutarate(out) = glutarate(out) + 2-oxoglutarate(in)</text>
        <dbReference type="Rhea" id="RHEA:71751"/>
        <dbReference type="ChEBI" id="CHEBI:16810"/>
        <dbReference type="ChEBI" id="CHEBI:30921"/>
    </reaction>
</comment>
<evidence type="ECO:0000313" key="24">
    <source>
        <dbReference type="Proteomes" id="UP001516400"/>
    </source>
</evidence>
<comment type="caution">
    <text evidence="23">The sequence shown here is derived from an EMBL/GenBank/DDBJ whole genome shotgun (WGS) entry which is preliminary data.</text>
</comment>
<keyword evidence="6" id="KW-0999">Mitochondrion inner membrane</keyword>
<keyword evidence="5" id="KW-0677">Repeat</keyword>
<keyword evidence="7 22" id="KW-1133">Transmembrane helix</keyword>
<evidence type="ECO:0000256" key="7">
    <source>
        <dbReference type="ARBA" id="ARBA00022989"/>
    </source>
</evidence>
<evidence type="ECO:0000256" key="1">
    <source>
        <dbReference type="ARBA" id="ARBA00004448"/>
    </source>
</evidence>
<dbReference type="PANTHER" id="PTHR46356">
    <property type="entry name" value="MITOCHONDRIAL 2-OXODICARBOXYLATE CARRIER"/>
    <property type="match status" value="1"/>
</dbReference>
<evidence type="ECO:0000256" key="11">
    <source>
        <dbReference type="ARBA" id="ARBA00039747"/>
    </source>
</evidence>
<feature type="transmembrane region" description="Helical" evidence="22">
    <location>
        <begin position="210"/>
        <end position="230"/>
    </location>
</feature>
<evidence type="ECO:0000256" key="14">
    <source>
        <dbReference type="ARBA" id="ARBA00047537"/>
    </source>
</evidence>
<keyword evidence="9 20" id="KW-0472">Membrane</keyword>
<proteinExistence type="inferred from homology"/>
<evidence type="ECO:0000256" key="2">
    <source>
        <dbReference type="ARBA" id="ARBA00006375"/>
    </source>
</evidence>
<feature type="repeat" description="Solcar" evidence="20">
    <location>
        <begin position="108"/>
        <end position="198"/>
    </location>
</feature>
<evidence type="ECO:0000256" key="3">
    <source>
        <dbReference type="ARBA" id="ARBA00022448"/>
    </source>
</evidence>